<feature type="non-terminal residue" evidence="2">
    <location>
        <position position="108"/>
    </location>
</feature>
<dbReference type="EMBL" id="BNCP01000061">
    <property type="protein sequence ID" value="GIL90861.1"/>
    <property type="molecule type" value="Genomic_DNA"/>
</dbReference>
<keyword evidence="3" id="KW-1185">Reference proteome</keyword>
<feature type="compositionally biased region" description="Gly residues" evidence="1">
    <location>
        <begin position="19"/>
        <end position="41"/>
    </location>
</feature>
<proteinExistence type="predicted"/>
<protein>
    <submittedName>
        <fullName evidence="2">Uncharacterized protein</fullName>
    </submittedName>
</protein>
<reference evidence="2" key="1">
    <citation type="journal article" date="2021" name="Proc. Natl. Acad. Sci. U.S.A.">
        <title>Three genomes in the algal genus Volvox reveal the fate of a haploid sex-determining region after a transition to homothallism.</title>
        <authorList>
            <person name="Yamamoto K."/>
            <person name="Hamaji T."/>
            <person name="Kawai-Toyooka H."/>
            <person name="Matsuzaki R."/>
            <person name="Takahashi F."/>
            <person name="Nishimura Y."/>
            <person name="Kawachi M."/>
            <person name="Noguchi H."/>
            <person name="Minakuchi Y."/>
            <person name="Umen J.G."/>
            <person name="Toyoda A."/>
            <person name="Nozaki H."/>
        </authorList>
    </citation>
    <scope>NUCLEOTIDE SEQUENCE</scope>
    <source>
        <strain evidence="2">NIES-3786</strain>
    </source>
</reference>
<organism evidence="2 3">
    <name type="scientific">Volvox reticuliferus</name>
    <dbReference type="NCBI Taxonomy" id="1737510"/>
    <lineage>
        <taxon>Eukaryota</taxon>
        <taxon>Viridiplantae</taxon>
        <taxon>Chlorophyta</taxon>
        <taxon>core chlorophytes</taxon>
        <taxon>Chlorophyceae</taxon>
        <taxon>CS clade</taxon>
        <taxon>Chlamydomonadales</taxon>
        <taxon>Volvocaceae</taxon>
        <taxon>Volvox</taxon>
    </lineage>
</organism>
<feature type="region of interest" description="Disordered" evidence="1">
    <location>
        <begin position="65"/>
        <end position="84"/>
    </location>
</feature>
<evidence type="ECO:0000256" key="1">
    <source>
        <dbReference type="SAM" id="MobiDB-lite"/>
    </source>
</evidence>
<name>A0A8J4CVV8_9CHLO</name>
<gene>
    <name evidence="2" type="ORF">Vretifemale_18580</name>
</gene>
<dbReference type="AlphaFoldDB" id="A0A8J4CVV8"/>
<sequence length="108" mass="9626">AGAVSARAAALAAAAAGSSDGGSGGGASGGGGGGIGGGVGGTTFRHANPSGGSARGNSAVGASLGRAVSMAPSSQNFQMPEAEKPMELQLAANALSISMLPGGNAGGG</sequence>
<feature type="region of interest" description="Disordered" evidence="1">
    <location>
        <begin position="15"/>
        <end position="59"/>
    </location>
</feature>
<dbReference type="Proteomes" id="UP000747110">
    <property type="component" value="Unassembled WGS sequence"/>
</dbReference>
<accession>A0A8J4CVV8</accession>
<evidence type="ECO:0000313" key="3">
    <source>
        <dbReference type="Proteomes" id="UP000747110"/>
    </source>
</evidence>
<evidence type="ECO:0000313" key="2">
    <source>
        <dbReference type="EMBL" id="GIL90861.1"/>
    </source>
</evidence>
<feature type="non-terminal residue" evidence="2">
    <location>
        <position position="1"/>
    </location>
</feature>
<comment type="caution">
    <text evidence="2">The sequence shown here is derived from an EMBL/GenBank/DDBJ whole genome shotgun (WGS) entry which is preliminary data.</text>
</comment>